<dbReference type="Proteomes" id="UP000728032">
    <property type="component" value="Unassembled WGS sequence"/>
</dbReference>
<dbReference type="EMBL" id="OC915395">
    <property type="protein sequence ID" value="CAD7640249.1"/>
    <property type="molecule type" value="Genomic_DNA"/>
</dbReference>
<reference evidence="1" key="1">
    <citation type="submission" date="2020-11" db="EMBL/GenBank/DDBJ databases">
        <authorList>
            <person name="Tran Van P."/>
        </authorList>
    </citation>
    <scope>NUCLEOTIDE SEQUENCE</scope>
</reference>
<gene>
    <name evidence="1" type="ORF">ONB1V03_LOCUS2459</name>
</gene>
<organism evidence="1">
    <name type="scientific">Oppiella nova</name>
    <dbReference type="NCBI Taxonomy" id="334625"/>
    <lineage>
        <taxon>Eukaryota</taxon>
        <taxon>Metazoa</taxon>
        <taxon>Ecdysozoa</taxon>
        <taxon>Arthropoda</taxon>
        <taxon>Chelicerata</taxon>
        <taxon>Arachnida</taxon>
        <taxon>Acari</taxon>
        <taxon>Acariformes</taxon>
        <taxon>Sarcoptiformes</taxon>
        <taxon>Oribatida</taxon>
        <taxon>Brachypylina</taxon>
        <taxon>Oppioidea</taxon>
        <taxon>Oppiidae</taxon>
        <taxon>Oppiella</taxon>
    </lineage>
</organism>
<dbReference type="EMBL" id="CAJPVJ010000570">
    <property type="protein sequence ID" value="CAG2162871.1"/>
    <property type="molecule type" value="Genomic_DNA"/>
</dbReference>
<dbReference type="AlphaFoldDB" id="A0A7R9LH15"/>
<protein>
    <submittedName>
        <fullName evidence="1">Uncharacterized protein</fullName>
    </submittedName>
</protein>
<evidence type="ECO:0000313" key="2">
    <source>
        <dbReference type="Proteomes" id="UP000728032"/>
    </source>
</evidence>
<keyword evidence="2" id="KW-1185">Reference proteome</keyword>
<dbReference type="OrthoDB" id="6731876at2759"/>
<proteinExistence type="predicted"/>
<accession>A0A7R9LH15</accession>
<sequence length="211" mass="22652">MLGPIGPIQMHNSVLNPHLIDNSIAADYDNIAFSVPHLYYNPRHIKQEVVSESDCQPSVPQNCHFPFFNKSRMSYDSNRILNSSANSMYSVKKAALVWPGAPDGGVHGKSTSGAGIAGIGGGAVNTPPVSGPTSGRPVSPNSGLVHWVSVMADHAHVPSPAHSASQHVDSASVHYMWNGGLEELVIMSLLNPFTRNSHVYDVYDCIQRGND</sequence>
<evidence type="ECO:0000313" key="1">
    <source>
        <dbReference type="EMBL" id="CAD7640249.1"/>
    </source>
</evidence>
<name>A0A7R9LH15_9ACAR</name>